<protein>
    <submittedName>
        <fullName evidence="3">Nitroreductase</fullName>
    </submittedName>
</protein>
<dbReference type="GO" id="GO:0016491">
    <property type="term" value="F:oxidoreductase activity"/>
    <property type="evidence" value="ECO:0007669"/>
    <property type="project" value="InterPro"/>
</dbReference>
<organism evidence="3 4">
    <name type="scientific">Prauserella flavalba</name>
    <dbReference type="NCBI Taxonomy" id="1477506"/>
    <lineage>
        <taxon>Bacteria</taxon>
        <taxon>Bacillati</taxon>
        <taxon>Actinomycetota</taxon>
        <taxon>Actinomycetes</taxon>
        <taxon>Pseudonocardiales</taxon>
        <taxon>Pseudonocardiaceae</taxon>
        <taxon>Prauserella</taxon>
    </lineage>
</organism>
<comment type="caution">
    <text evidence="3">The sequence shown here is derived from an EMBL/GenBank/DDBJ whole genome shotgun (WGS) entry which is preliminary data.</text>
</comment>
<comment type="catalytic activity">
    <reaction evidence="2">
        <text>oxidized coenzyme F420-(gamma-L-Glu)(n) + a quinol + H(+) = reduced coenzyme F420-(gamma-L-Glu)(n) + a quinone</text>
        <dbReference type="Rhea" id="RHEA:39663"/>
        <dbReference type="Rhea" id="RHEA-COMP:12939"/>
        <dbReference type="Rhea" id="RHEA-COMP:14378"/>
        <dbReference type="ChEBI" id="CHEBI:15378"/>
        <dbReference type="ChEBI" id="CHEBI:24646"/>
        <dbReference type="ChEBI" id="CHEBI:132124"/>
        <dbReference type="ChEBI" id="CHEBI:133980"/>
        <dbReference type="ChEBI" id="CHEBI:139511"/>
    </reaction>
</comment>
<dbReference type="PANTHER" id="PTHR39428:SF1">
    <property type="entry name" value="F420H(2)-DEPENDENT QUINONE REDUCTASE RV1261C"/>
    <property type="match status" value="1"/>
</dbReference>
<dbReference type="RefSeq" id="WP_110335642.1">
    <property type="nucleotide sequence ID" value="NZ_MASU01000005.1"/>
</dbReference>
<dbReference type="Proteomes" id="UP000247892">
    <property type="component" value="Unassembled WGS sequence"/>
</dbReference>
<dbReference type="InterPro" id="IPR012349">
    <property type="entry name" value="Split_barrel_FMN-bd"/>
</dbReference>
<keyword evidence="4" id="KW-1185">Reference proteome</keyword>
<comment type="similarity">
    <text evidence="1">Belongs to the F420H(2)-dependent quinone reductase family.</text>
</comment>
<proteinExistence type="inferred from homology"/>
<gene>
    <name evidence="3" type="ORF">BA062_09030</name>
</gene>
<dbReference type="AlphaFoldDB" id="A0A318LLW7"/>
<evidence type="ECO:0000256" key="2">
    <source>
        <dbReference type="ARBA" id="ARBA00049106"/>
    </source>
</evidence>
<dbReference type="NCBIfam" id="TIGR00026">
    <property type="entry name" value="hi_GC_TIGR00026"/>
    <property type="match status" value="1"/>
</dbReference>
<accession>A0A318LLW7</accession>
<dbReference type="OrthoDB" id="8225825at2"/>
<dbReference type="GO" id="GO:0070967">
    <property type="term" value="F:coenzyme F420 binding"/>
    <property type="evidence" value="ECO:0007669"/>
    <property type="project" value="TreeGrafter"/>
</dbReference>
<dbReference type="SUPFAM" id="SSF50475">
    <property type="entry name" value="FMN-binding split barrel"/>
    <property type="match status" value="1"/>
</dbReference>
<dbReference type="PANTHER" id="PTHR39428">
    <property type="entry name" value="F420H(2)-DEPENDENT QUINONE REDUCTASE RV1261C"/>
    <property type="match status" value="1"/>
</dbReference>
<evidence type="ECO:0000313" key="4">
    <source>
        <dbReference type="Proteomes" id="UP000247892"/>
    </source>
</evidence>
<dbReference type="InterPro" id="IPR004378">
    <property type="entry name" value="F420H2_quin_Rdtase"/>
</dbReference>
<name>A0A318LLW7_9PSEU</name>
<sequence>MRNPLPVLARALGRRPWLMKLASAIVWADHRLYQVSRGRVSLVGIAGLPSLRLTTLGRRSGLPRDTNLLYFPRGSDYVVTGSNWGRERDPAWTFNLRAHPEATVLVRGREVAVKARELKGPERDAMWRALLAFWPGYEMERAEAGRELPIFVLSPGDPPTGEQP</sequence>
<dbReference type="GO" id="GO:0005886">
    <property type="term" value="C:plasma membrane"/>
    <property type="evidence" value="ECO:0007669"/>
    <property type="project" value="TreeGrafter"/>
</dbReference>
<reference evidence="3 4" key="1">
    <citation type="submission" date="2016-07" db="EMBL/GenBank/DDBJ databases">
        <title>Draft genome sequence of Prauserella sp. YIM 121212, isolated from alkaline soil.</title>
        <authorList>
            <person name="Ruckert C."/>
            <person name="Albersmeier A."/>
            <person name="Jiang C.-L."/>
            <person name="Jiang Y."/>
            <person name="Kalinowski J."/>
            <person name="Schneider O."/>
            <person name="Winkler A."/>
            <person name="Zotchev S.B."/>
        </authorList>
    </citation>
    <scope>NUCLEOTIDE SEQUENCE [LARGE SCALE GENOMIC DNA]</scope>
    <source>
        <strain evidence="3 4">YIM 121212</strain>
    </source>
</reference>
<dbReference type="EMBL" id="MASU01000005">
    <property type="protein sequence ID" value="PXY35636.1"/>
    <property type="molecule type" value="Genomic_DNA"/>
</dbReference>
<dbReference type="Pfam" id="PF04075">
    <property type="entry name" value="F420H2_quin_red"/>
    <property type="match status" value="1"/>
</dbReference>
<evidence type="ECO:0000313" key="3">
    <source>
        <dbReference type="EMBL" id="PXY35636.1"/>
    </source>
</evidence>
<evidence type="ECO:0000256" key="1">
    <source>
        <dbReference type="ARBA" id="ARBA00008710"/>
    </source>
</evidence>
<dbReference type="Gene3D" id="2.30.110.10">
    <property type="entry name" value="Electron Transport, Fmn-binding Protein, Chain A"/>
    <property type="match status" value="1"/>
</dbReference>